<name>A0A1I7TI18_9PELO</name>
<sequence>MGNYLIKLFKKDVILLQHKMTLGGENSFISIENDCTLFMSPLKGYNKTPNDIKYEDVKPWLNEKCTIIENTMNVFTRLRNMFSCRPAFLLIYLNKIEPTPIPNILSHPCVENLTGIHFINGKLQRYELDAIMEWKGDRPIQYLSVIYNEIPSDYNHPNALRFPGAVYSDARWICLKDLLSIRNTNYLVLGQNNFESKDLNKFIKYWINCKQHMTDCLSIENHRINISELMKDVTVLKTFRSNKEFYLVASNSTVNQRLMTVQLINHTDRLGRKKQLDFAFQSASRPLKITYRGETLPTWAREYRILSRMARKRLLEEGRITVEGGEVSIAKELGEIETELAAERVQLIDGFMTVQENL</sequence>
<evidence type="ECO:0000313" key="2">
    <source>
        <dbReference type="Proteomes" id="UP000095282"/>
    </source>
</evidence>
<proteinExistence type="predicted"/>
<dbReference type="PANTHER" id="PTHR21503">
    <property type="entry name" value="F-BOX-CONTAINING HYPOTHETICAL PROTEIN C.ELEGANS"/>
    <property type="match status" value="1"/>
</dbReference>
<dbReference type="WBParaSite" id="Csp11.Scaffold620.g6136.t1">
    <property type="protein sequence ID" value="Csp11.Scaffold620.g6136.t1"/>
    <property type="gene ID" value="Csp11.Scaffold620.g6136"/>
</dbReference>
<dbReference type="PANTHER" id="PTHR21503:SF8">
    <property type="entry name" value="F-BOX ASSOCIATED DOMAIN-CONTAINING PROTEIN-RELATED"/>
    <property type="match status" value="1"/>
</dbReference>
<evidence type="ECO:0000313" key="3">
    <source>
        <dbReference type="WBParaSite" id="Csp11.Scaffold620.g6136.t1"/>
    </source>
</evidence>
<organism evidence="2 3">
    <name type="scientific">Caenorhabditis tropicalis</name>
    <dbReference type="NCBI Taxonomy" id="1561998"/>
    <lineage>
        <taxon>Eukaryota</taxon>
        <taxon>Metazoa</taxon>
        <taxon>Ecdysozoa</taxon>
        <taxon>Nematoda</taxon>
        <taxon>Chromadorea</taxon>
        <taxon>Rhabditida</taxon>
        <taxon>Rhabditina</taxon>
        <taxon>Rhabditomorpha</taxon>
        <taxon>Rhabditoidea</taxon>
        <taxon>Rhabditidae</taxon>
        <taxon>Peloderinae</taxon>
        <taxon>Caenorhabditis</taxon>
    </lineage>
</organism>
<dbReference type="InterPro" id="IPR012885">
    <property type="entry name" value="F-box_Sdz-33"/>
</dbReference>
<protein>
    <submittedName>
        <fullName evidence="3">FBA_2 domain-containing protein</fullName>
    </submittedName>
</protein>
<dbReference type="Proteomes" id="UP000095282">
    <property type="component" value="Unplaced"/>
</dbReference>
<accession>A0A1I7TI18</accession>
<feature type="domain" description="Sdz-33 F-box" evidence="1">
    <location>
        <begin position="168"/>
        <end position="218"/>
    </location>
</feature>
<reference evidence="3" key="1">
    <citation type="submission" date="2016-11" db="UniProtKB">
        <authorList>
            <consortium name="WormBaseParasite"/>
        </authorList>
    </citation>
    <scope>IDENTIFICATION</scope>
</reference>
<dbReference type="Pfam" id="PF07735">
    <property type="entry name" value="FBA_2"/>
    <property type="match status" value="1"/>
</dbReference>
<keyword evidence="2" id="KW-1185">Reference proteome</keyword>
<dbReference type="AlphaFoldDB" id="A0A1I7TI18"/>
<evidence type="ECO:0000259" key="1">
    <source>
        <dbReference type="Pfam" id="PF07735"/>
    </source>
</evidence>